<dbReference type="STRING" id="55207.KP22_15325"/>
<sequence>MRYLVLPFILLALTGCKALTTFDKYATMRLYEVYEADNLSACDYKPKFRDCTVDKRSFNVRITDDKSKIALVVGKRYAYFGFTRDDFSRQTQPLRDFLIWAEEPNAQDKQIKQLRKAGNVGGTLFYNSEVEYQFDYLHTRADVPLLVVKPHQTAESYGLTVEEAKNLLSVMDAWYAGTFSGKQLT</sequence>
<evidence type="ECO:0000313" key="2">
    <source>
        <dbReference type="EMBL" id="KFX03831.1"/>
    </source>
</evidence>
<dbReference type="Proteomes" id="UP000032874">
    <property type="component" value="Unassembled WGS sequence"/>
</dbReference>
<reference evidence="2 3" key="1">
    <citation type="submission" date="2014-08" db="EMBL/GenBank/DDBJ databases">
        <title>Genome sequences of NCPPB Pectobacterium isolates.</title>
        <authorList>
            <person name="Glover R.H."/>
            <person name="Sapp M."/>
            <person name="Elphinstone J."/>
        </authorList>
    </citation>
    <scope>NUCLEOTIDE SEQUENCE [LARGE SCALE GENOMIC DNA]</scope>
    <source>
        <strain evidence="2 3">NCPPB 2795</strain>
    </source>
</reference>
<organism evidence="2 3">
    <name type="scientific">Pectobacterium betavasculorum</name>
    <dbReference type="NCBI Taxonomy" id="55207"/>
    <lineage>
        <taxon>Bacteria</taxon>
        <taxon>Pseudomonadati</taxon>
        <taxon>Pseudomonadota</taxon>
        <taxon>Gammaproteobacteria</taxon>
        <taxon>Enterobacterales</taxon>
        <taxon>Pectobacteriaceae</taxon>
        <taxon>Pectobacterium</taxon>
    </lineage>
</organism>
<evidence type="ECO:0000313" key="3">
    <source>
        <dbReference type="Proteomes" id="UP000032874"/>
    </source>
</evidence>
<accession>A0A093S147</accession>
<gene>
    <name evidence="2" type="ORF">KP22_15325</name>
</gene>
<dbReference type="RefSeq" id="WP_039325052.1">
    <property type="nucleotide sequence ID" value="NZ_JQHM01000007.1"/>
</dbReference>
<keyword evidence="1" id="KW-0732">Signal</keyword>
<dbReference type="eggNOG" id="ENOG5031HPV">
    <property type="taxonomic scope" value="Bacteria"/>
</dbReference>
<dbReference type="AlphaFoldDB" id="A0A093S147"/>
<dbReference type="EMBL" id="JQHM01000007">
    <property type="protein sequence ID" value="KFX03831.1"/>
    <property type="molecule type" value="Genomic_DNA"/>
</dbReference>
<feature type="chain" id="PRO_5001887885" description="Lipoprotein" evidence="1">
    <location>
        <begin position="19"/>
        <end position="185"/>
    </location>
</feature>
<feature type="signal peptide" evidence="1">
    <location>
        <begin position="1"/>
        <end position="18"/>
    </location>
</feature>
<protein>
    <recommendedName>
        <fullName evidence="4">Lipoprotein</fullName>
    </recommendedName>
</protein>
<evidence type="ECO:0000256" key="1">
    <source>
        <dbReference type="SAM" id="SignalP"/>
    </source>
</evidence>
<dbReference type="PROSITE" id="PS51257">
    <property type="entry name" value="PROKAR_LIPOPROTEIN"/>
    <property type="match status" value="1"/>
</dbReference>
<comment type="caution">
    <text evidence="2">The sequence shown here is derived from an EMBL/GenBank/DDBJ whole genome shotgun (WGS) entry which is preliminary data.</text>
</comment>
<proteinExistence type="predicted"/>
<name>A0A093S147_9GAMM</name>
<evidence type="ECO:0008006" key="4">
    <source>
        <dbReference type="Google" id="ProtNLM"/>
    </source>
</evidence>